<feature type="domain" description="CheW-like" evidence="1">
    <location>
        <begin position="34"/>
        <end position="172"/>
    </location>
</feature>
<dbReference type="Gene3D" id="2.30.30.40">
    <property type="entry name" value="SH3 Domains"/>
    <property type="match status" value="1"/>
</dbReference>
<protein>
    <submittedName>
        <fullName evidence="2">Twitching motility protein PilI</fullName>
    </submittedName>
</protein>
<name>A0A1N6TXR6_9GAMM</name>
<dbReference type="STRING" id="1604334.SAMN05421546_1496"/>
<evidence type="ECO:0000259" key="1">
    <source>
        <dbReference type="PROSITE" id="PS50851"/>
    </source>
</evidence>
<dbReference type="PROSITE" id="PS50851">
    <property type="entry name" value="CHEW"/>
    <property type="match status" value="1"/>
</dbReference>
<dbReference type="Pfam" id="PF01584">
    <property type="entry name" value="CheW"/>
    <property type="match status" value="1"/>
</dbReference>
<dbReference type="SMART" id="SM00260">
    <property type="entry name" value="CheW"/>
    <property type="match status" value="1"/>
</dbReference>
<reference evidence="3" key="1">
    <citation type="submission" date="2017-01" db="EMBL/GenBank/DDBJ databases">
        <authorList>
            <person name="Varghese N."/>
            <person name="Submissions S."/>
        </authorList>
    </citation>
    <scope>NUCLEOTIDE SEQUENCE [LARGE SCALE GENOMIC DNA]</scope>
    <source>
        <strain evidence="3">UM1</strain>
    </source>
</reference>
<dbReference type="PANTHER" id="PTHR22617:SF43">
    <property type="entry name" value="PROTEIN PILI"/>
    <property type="match status" value="1"/>
</dbReference>
<evidence type="ECO:0000313" key="2">
    <source>
        <dbReference type="EMBL" id="SIQ58165.1"/>
    </source>
</evidence>
<keyword evidence="3" id="KW-1185">Reference proteome</keyword>
<dbReference type="EMBL" id="FTLW01000003">
    <property type="protein sequence ID" value="SIQ58165.1"/>
    <property type="molecule type" value="Genomic_DNA"/>
</dbReference>
<dbReference type="InterPro" id="IPR036061">
    <property type="entry name" value="CheW-like_dom_sf"/>
</dbReference>
<gene>
    <name evidence="2" type="ORF">SAMN05421546_1496</name>
</gene>
<dbReference type="InterPro" id="IPR039315">
    <property type="entry name" value="CheW"/>
</dbReference>
<dbReference type="PANTHER" id="PTHR22617">
    <property type="entry name" value="CHEMOTAXIS SENSOR HISTIDINE KINASE-RELATED"/>
    <property type="match status" value="1"/>
</dbReference>
<dbReference type="SUPFAM" id="SSF50341">
    <property type="entry name" value="CheW-like"/>
    <property type="match status" value="1"/>
</dbReference>
<evidence type="ECO:0000313" key="3">
    <source>
        <dbReference type="Proteomes" id="UP000241788"/>
    </source>
</evidence>
<dbReference type="RefSeq" id="WP_076586853.1">
    <property type="nucleotide sequence ID" value="NZ_FTLW01000003.1"/>
</dbReference>
<dbReference type="GO" id="GO:0006935">
    <property type="term" value="P:chemotaxis"/>
    <property type="evidence" value="ECO:0007669"/>
    <property type="project" value="InterPro"/>
</dbReference>
<sequence>MASGRTALALLHDYEQRSLAHVPGSPLQAGGREGWRGLAYRIGQNDLVSSFDEVVEILGVPGLTPIPGAQPWLLGLANIRGNLLPVADLKLFLEGKRSVPQERQRMLVMRQQGGDVAILIDELYGQRSFDDDARAEVEASGRYAHFIDRAYALEDRVWSVFSLERLSRTPEFRNVAT</sequence>
<dbReference type="InterPro" id="IPR002545">
    <property type="entry name" value="CheW-lke_dom"/>
</dbReference>
<dbReference type="GO" id="GO:0007165">
    <property type="term" value="P:signal transduction"/>
    <property type="evidence" value="ECO:0007669"/>
    <property type="project" value="InterPro"/>
</dbReference>
<organism evidence="2 3">
    <name type="scientific">Solilutibacter tolerans</name>
    <dbReference type="NCBI Taxonomy" id="1604334"/>
    <lineage>
        <taxon>Bacteria</taxon>
        <taxon>Pseudomonadati</taxon>
        <taxon>Pseudomonadota</taxon>
        <taxon>Gammaproteobacteria</taxon>
        <taxon>Lysobacterales</taxon>
        <taxon>Lysobacteraceae</taxon>
        <taxon>Solilutibacter</taxon>
    </lineage>
</organism>
<dbReference type="GO" id="GO:0005829">
    <property type="term" value="C:cytosol"/>
    <property type="evidence" value="ECO:0007669"/>
    <property type="project" value="TreeGrafter"/>
</dbReference>
<proteinExistence type="predicted"/>
<dbReference type="OrthoDB" id="5298045at2"/>
<dbReference type="Gene3D" id="2.40.50.180">
    <property type="entry name" value="CheA-289, Domain 4"/>
    <property type="match status" value="1"/>
</dbReference>
<accession>A0A1N6TXR6</accession>
<dbReference type="Proteomes" id="UP000241788">
    <property type="component" value="Unassembled WGS sequence"/>
</dbReference>
<dbReference type="AlphaFoldDB" id="A0A1N6TXR6"/>